<dbReference type="EMBL" id="BART01040123">
    <property type="protein sequence ID" value="GAH26299.1"/>
    <property type="molecule type" value="Genomic_DNA"/>
</dbReference>
<sequence>PANTVMINNGIRCREIRSVVLDCWKRFKDIMGS</sequence>
<reference evidence="1" key="1">
    <citation type="journal article" date="2014" name="Front. Microbiol.">
        <title>High frequency of phylogenetically diverse reductive dehalogenase-homologous genes in deep subseafloor sedimentary metagenomes.</title>
        <authorList>
            <person name="Kawai M."/>
            <person name="Futagami T."/>
            <person name="Toyoda A."/>
            <person name="Takaki Y."/>
            <person name="Nishi S."/>
            <person name="Hori S."/>
            <person name="Arai W."/>
            <person name="Tsubouchi T."/>
            <person name="Morono Y."/>
            <person name="Uchiyama I."/>
            <person name="Ito T."/>
            <person name="Fujiyama A."/>
            <person name="Inagaki F."/>
            <person name="Takami H."/>
        </authorList>
    </citation>
    <scope>NUCLEOTIDE SEQUENCE</scope>
    <source>
        <strain evidence="1">Expedition CK06-06</strain>
    </source>
</reference>
<name>X1FA71_9ZZZZ</name>
<evidence type="ECO:0000313" key="1">
    <source>
        <dbReference type="EMBL" id="GAH26299.1"/>
    </source>
</evidence>
<feature type="non-terminal residue" evidence="1">
    <location>
        <position position="1"/>
    </location>
</feature>
<proteinExistence type="predicted"/>
<gene>
    <name evidence="1" type="ORF">S01H4_65514</name>
</gene>
<protein>
    <submittedName>
        <fullName evidence="1">Uncharacterized protein</fullName>
    </submittedName>
</protein>
<organism evidence="1">
    <name type="scientific">marine sediment metagenome</name>
    <dbReference type="NCBI Taxonomy" id="412755"/>
    <lineage>
        <taxon>unclassified sequences</taxon>
        <taxon>metagenomes</taxon>
        <taxon>ecological metagenomes</taxon>
    </lineage>
</organism>
<accession>X1FA71</accession>
<comment type="caution">
    <text evidence="1">The sequence shown here is derived from an EMBL/GenBank/DDBJ whole genome shotgun (WGS) entry which is preliminary data.</text>
</comment>
<dbReference type="AlphaFoldDB" id="X1FA71"/>